<proteinExistence type="inferred from homology"/>
<keyword evidence="5" id="KW-0732">Signal</keyword>
<comment type="similarity">
    <text evidence="2">Belongs to the CsgG family.</text>
</comment>
<protein>
    <recommendedName>
        <fullName evidence="3">Curli production assembly/transport component CsgG</fullName>
    </recommendedName>
</protein>
<name>A0A348WLY1_9GAMM</name>
<sequence length="288" mass="30209">MLNNTLSQTIKVSTMNKITALLPVTLCLALSGCMSTETTTTKVGKNRGVVTQSVNAAGDTIEVVKSLSCPKPVAKVSIAPLKCKAAKCSNVPQATGNLAVILSLSDQGIQDFSTLGDSMTTMLASSLQATGCFTVLDRETMAEIEQEMRLAGVEFKPDASDYLFTGAITSFEYEKRKSGIGSFLGAAGGLLSNTETTVMLGLDMRLVNTQSSAVDYSETYRSDASKDNYRFGGLGFGGSGGVAAGASFGGDVEVEEAVRTVIDQAVFDLIEHAAKGQYVVSEVEVEAE</sequence>
<keyword evidence="4" id="KW-1003">Cell membrane</keyword>
<evidence type="ECO:0000313" key="9">
    <source>
        <dbReference type="EMBL" id="HAR55543.1"/>
    </source>
</evidence>
<dbReference type="InterPro" id="IPR005534">
    <property type="entry name" value="Curli_assmbl/transp-comp_CsgG"/>
</dbReference>
<evidence type="ECO:0000256" key="2">
    <source>
        <dbReference type="ARBA" id="ARBA00008899"/>
    </source>
</evidence>
<evidence type="ECO:0000256" key="7">
    <source>
        <dbReference type="ARBA" id="ARBA00023139"/>
    </source>
</evidence>
<evidence type="ECO:0000256" key="5">
    <source>
        <dbReference type="ARBA" id="ARBA00022729"/>
    </source>
</evidence>
<evidence type="ECO:0000313" key="10">
    <source>
        <dbReference type="Proteomes" id="UP000262878"/>
    </source>
</evidence>
<organism evidence="9 10">
    <name type="scientific">Idiomarina baltica</name>
    <dbReference type="NCBI Taxonomy" id="190892"/>
    <lineage>
        <taxon>Bacteria</taxon>
        <taxon>Pseudomonadati</taxon>
        <taxon>Pseudomonadota</taxon>
        <taxon>Gammaproteobacteria</taxon>
        <taxon>Alteromonadales</taxon>
        <taxon>Idiomarinaceae</taxon>
        <taxon>Idiomarina</taxon>
    </lineage>
</organism>
<dbReference type="PANTHER" id="PTHR41164">
    <property type="entry name" value="CURLI PRODUCTION ASSEMBLY/TRANSPORT COMPONENT CSGG"/>
    <property type="match status" value="1"/>
</dbReference>
<keyword evidence="7" id="KW-0564">Palmitate</keyword>
<dbReference type="Proteomes" id="UP000262878">
    <property type="component" value="Unassembled WGS sequence"/>
</dbReference>
<dbReference type="EMBL" id="DMUP01000042">
    <property type="protein sequence ID" value="HAR55543.1"/>
    <property type="molecule type" value="Genomic_DNA"/>
</dbReference>
<gene>
    <name evidence="9" type="ORF">DCR58_02020</name>
</gene>
<accession>A0A348WLY1</accession>
<evidence type="ECO:0000256" key="3">
    <source>
        <dbReference type="ARBA" id="ARBA00014028"/>
    </source>
</evidence>
<evidence type="ECO:0000256" key="4">
    <source>
        <dbReference type="ARBA" id="ARBA00022475"/>
    </source>
</evidence>
<comment type="caution">
    <text evidence="9">The sequence shown here is derived from an EMBL/GenBank/DDBJ whole genome shotgun (WGS) entry which is preliminary data.</text>
</comment>
<dbReference type="AlphaFoldDB" id="A0A348WLY1"/>
<evidence type="ECO:0000256" key="6">
    <source>
        <dbReference type="ARBA" id="ARBA00023136"/>
    </source>
</evidence>
<dbReference type="Pfam" id="PF03783">
    <property type="entry name" value="CsgG"/>
    <property type="match status" value="1"/>
</dbReference>
<keyword evidence="8" id="KW-0449">Lipoprotein</keyword>
<evidence type="ECO:0000256" key="8">
    <source>
        <dbReference type="ARBA" id="ARBA00023288"/>
    </source>
</evidence>
<keyword evidence="6" id="KW-0472">Membrane</keyword>
<evidence type="ECO:0000256" key="1">
    <source>
        <dbReference type="ARBA" id="ARBA00003989"/>
    </source>
</evidence>
<reference evidence="9 10" key="1">
    <citation type="journal article" date="2018" name="Nat. Biotechnol.">
        <title>A standardized bacterial taxonomy based on genome phylogeny substantially revises the tree of life.</title>
        <authorList>
            <person name="Parks D.H."/>
            <person name="Chuvochina M."/>
            <person name="Waite D.W."/>
            <person name="Rinke C."/>
            <person name="Skarshewski A."/>
            <person name="Chaumeil P.A."/>
            <person name="Hugenholtz P."/>
        </authorList>
    </citation>
    <scope>NUCLEOTIDE SEQUENCE [LARGE SCALE GENOMIC DNA]</scope>
    <source>
        <strain evidence="9">UBA9360</strain>
    </source>
</reference>
<dbReference type="Gene3D" id="3.40.50.10610">
    <property type="entry name" value="ABC-type transport auxiliary lipoprotein component"/>
    <property type="match status" value="1"/>
</dbReference>
<comment type="function">
    <text evidence="1">May be involved in the biogenesis of curli organelles.</text>
</comment>
<dbReference type="GO" id="GO:0030288">
    <property type="term" value="C:outer membrane-bounded periplasmic space"/>
    <property type="evidence" value="ECO:0007669"/>
    <property type="project" value="InterPro"/>
</dbReference>
<dbReference type="PANTHER" id="PTHR41164:SF1">
    <property type="entry name" value="CURLI PRODUCTION ASSEMBLY_TRANSPORT COMPONENT CSGG"/>
    <property type="match status" value="1"/>
</dbReference>